<organism evidence="6 7">
    <name type="scientific">Paenibacillus campinasensis</name>
    <dbReference type="NCBI Taxonomy" id="66347"/>
    <lineage>
        <taxon>Bacteria</taxon>
        <taxon>Bacillati</taxon>
        <taxon>Bacillota</taxon>
        <taxon>Bacilli</taxon>
        <taxon>Bacillales</taxon>
        <taxon>Paenibacillaceae</taxon>
        <taxon>Paenibacillus</taxon>
    </lineage>
</organism>
<dbReference type="SUPFAM" id="SSF51445">
    <property type="entry name" value="(Trans)glycosidases"/>
    <property type="match status" value="1"/>
</dbReference>
<evidence type="ECO:0000313" key="7">
    <source>
        <dbReference type="Proteomes" id="UP000215596"/>
    </source>
</evidence>
<evidence type="ECO:0000256" key="3">
    <source>
        <dbReference type="RuleBase" id="RU361153"/>
    </source>
</evidence>
<evidence type="ECO:0000259" key="5">
    <source>
        <dbReference type="Pfam" id="PF00150"/>
    </source>
</evidence>
<name>A0A268EQF0_9BACL</name>
<evidence type="ECO:0000256" key="1">
    <source>
        <dbReference type="ARBA" id="ARBA00022801"/>
    </source>
</evidence>
<reference evidence="6 7" key="1">
    <citation type="submission" date="2017-07" db="EMBL/GenBank/DDBJ databases">
        <title>Isolation and whole genome analysis of endospore-forming bacteria from heroin.</title>
        <authorList>
            <person name="Kalinowski J."/>
            <person name="Ahrens B."/>
            <person name="Al-Dilaimi A."/>
            <person name="Winkler A."/>
            <person name="Wibberg D."/>
            <person name="Schleenbecker U."/>
            <person name="Ruckert C."/>
            <person name="Wolfel R."/>
            <person name="Grass G."/>
        </authorList>
    </citation>
    <scope>NUCLEOTIDE SEQUENCE [LARGE SCALE GENOMIC DNA]</scope>
    <source>
        <strain evidence="6 7">7537-G1</strain>
    </source>
</reference>
<dbReference type="InterPro" id="IPR017853">
    <property type="entry name" value="GH"/>
</dbReference>
<dbReference type="PANTHER" id="PTHR31297">
    <property type="entry name" value="GLUCAN ENDO-1,6-BETA-GLUCOSIDASE B"/>
    <property type="match status" value="1"/>
</dbReference>
<dbReference type="Gene3D" id="2.80.10.50">
    <property type="match status" value="2"/>
</dbReference>
<feature type="domain" description="Glycoside hydrolase family 5" evidence="5">
    <location>
        <begin position="98"/>
        <end position="352"/>
    </location>
</feature>
<dbReference type="CDD" id="cd00257">
    <property type="entry name" value="beta-trefoil_FSCN-like"/>
    <property type="match status" value="1"/>
</dbReference>
<evidence type="ECO:0000313" key="6">
    <source>
        <dbReference type="EMBL" id="PAD75345.1"/>
    </source>
</evidence>
<keyword evidence="4" id="KW-0732">Signal</keyword>
<dbReference type="AlphaFoldDB" id="A0A268EQF0"/>
<keyword evidence="2 3" id="KW-0326">Glycosidase</keyword>
<accession>A0A268EQF0</accession>
<dbReference type="InterPro" id="IPR001547">
    <property type="entry name" value="Glyco_hydro_5"/>
</dbReference>
<dbReference type="EMBL" id="NPBY01000046">
    <property type="protein sequence ID" value="PAD75345.1"/>
    <property type="molecule type" value="Genomic_DNA"/>
</dbReference>
<gene>
    <name evidence="6" type="ORF">CHH67_15285</name>
</gene>
<dbReference type="Gene3D" id="3.20.20.80">
    <property type="entry name" value="Glycosidases"/>
    <property type="match status" value="1"/>
</dbReference>
<dbReference type="InterPro" id="IPR008999">
    <property type="entry name" value="Actin-crosslinking"/>
</dbReference>
<dbReference type="GO" id="GO:0009986">
    <property type="term" value="C:cell surface"/>
    <property type="evidence" value="ECO:0007669"/>
    <property type="project" value="TreeGrafter"/>
</dbReference>
<dbReference type="OrthoDB" id="9800475at2"/>
<keyword evidence="1 3" id="KW-0378">Hydrolase</keyword>
<dbReference type="GO" id="GO:0009251">
    <property type="term" value="P:glucan catabolic process"/>
    <property type="evidence" value="ECO:0007669"/>
    <property type="project" value="TreeGrafter"/>
</dbReference>
<dbReference type="GO" id="GO:0005576">
    <property type="term" value="C:extracellular region"/>
    <property type="evidence" value="ECO:0007669"/>
    <property type="project" value="TreeGrafter"/>
</dbReference>
<feature type="chain" id="PRO_5032720840" evidence="4">
    <location>
        <begin position="25"/>
        <end position="543"/>
    </location>
</feature>
<evidence type="ECO:0000256" key="4">
    <source>
        <dbReference type="SAM" id="SignalP"/>
    </source>
</evidence>
<comment type="similarity">
    <text evidence="3">Belongs to the glycosyl hydrolase 5 (cellulase A) family.</text>
</comment>
<dbReference type="InterPro" id="IPR050386">
    <property type="entry name" value="Glycosyl_hydrolase_5"/>
</dbReference>
<dbReference type="SUPFAM" id="SSF50405">
    <property type="entry name" value="Actin-crosslinking proteins"/>
    <property type="match status" value="1"/>
</dbReference>
<proteinExistence type="inferred from homology"/>
<sequence>MILLCTSLLLGLFASVIGAPTADAAFGPGDFLKANGTVVRNNSGNGSIVNLRGTNLGGWLLQEEWMTPSGAVDEYTLRRTLIHRFGEAGAQSLINVYQDHWIQASDLDNIRNWGMNVVRVPLYWEDFMNTNGVMKPDSVSFRKLDWLIAEAGQRNLYVILDLHGAPGAACPWHSCGRENANELWTNSTYQNWTIQIWERIATRYRGNPTVAAYDLLNEPLVSMGAGENSTQIRQKMEFYDRMYRAVRAKDPDHMIIIAAFHDWFAAYPPSTYGWQNVMYQTHHYQFTDYNNWEMTNQEIDRWLRDLATHQKNWNVPVFAGEFSFGQHDLTEKWLSGLNNLNASWTNWSYKVKGGGNWGYFNNNNNPAPNLNTDSADTIAAKWTRFTTNHFASNTAFLNVVRRHTGTAPVTVGWSSLKANANGKFVSAENAGAAPLVANRDTDGDWERFKIIEHADGTVSLLSMSNNKFVQADLNNGGRLIASATYASTWEKFTREQISSGLYALKSVANGKYVTADLDRDGVLYANRDSVGGAWETFFIQPSH</sequence>
<dbReference type="PANTHER" id="PTHR31297:SF13">
    <property type="entry name" value="PUTATIVE-RELATED"/>
    <property type="match status" value="1"/>
</dbReference>
<feature type="signal peptide" evidence="4">
    <location>
        <begin position="1"/>
        <end position="24"/>
    </location>
</feature>
<dbReference type="Pfam" id="PF00150">
    <property type="entry name" value="Cellulase"/>
    <property type="match status" value="1"/>
</dbReference>
<comment type="caution">
    <text evidence="6">The sequence shown here is derived from an EMBL/GenBank/DDBJ whole genome shotgun (WGS) entry which is preliminary data.</text>
</comment>
<dbReference type="GO" id="GO:0008422">
    <property type="term" value="F:beta-glucosidase activity"/>
    <property type="evidence" value="ECO:0007669"/>
    <property type="project" value="TreeGrafter"/>
</dbReference>
<protein>
    <submittedName>
        <fullName evidence="6">Glycoside hydrolase</fullName>
    </submittedName>
</protein>
<evidence type="ECO:0000256" key="2">
    <source>
        <dbReference type="ARBA" id="ARBA00023295"/>
    </source>
</evidence>
<dbReference type="Proteomes" id="UP000215596">
    <property type="component" value="Unassembled WGS sequence"/>
</dbReference>